<feature type="region of interest" description="Disordered" evidence="3">
    <location>
        <begin position="1"/>
        <end position="134"/>
    </location>
</feature>
<gene>
    <name evidence="5" type="ORF">GLOTRDRAFT_68163</name>
</gene>
<dbReference type="OrthoDB" id="167718at2759"/>
<evidence type="ECO:0000259" key="4">
    <source>
        <dbReference type="PROSITE" id="PS50102"/>
    </source>
</evidence>
<organism evidence="5 6">
    <name type="scientific">Gloeophyllum trabeum (strain ATCC 11539 / FP-39264 / Madison 617)</name>
    <name type="common">Brown rot fungus</name>
    <dbReference type="NCBI Taxonomy" id="670483"/>
    <lineage>
        <taxon>Eukaryota</taxon>
        <taxon>Fungi</taxon>
        <taxon>Dikarya</taxon>
        <taxon>Basidiomycota</taxon>
        <taxon>Agaricomycotina</taxon>
        <taxon>Agaricomycetes</taxon>
        <taxon>Gloeophyllales</taxon>
        <taxon>Gloeophyllaceae</taxon>
        <taxon>Gloeophyllum</taxon>
    </lineage>
</organism>
<dbReference type="SUPFAM" id="SSF54928">
    <property type="entry name" value="RNA-binding domain, RBD"/>
    <property type="match status" value="1"/>
</dbReference>
<feature type="compositionally biased region" description="Polar residues" evidence="3">
    <location>
        <begin position="177"/>
        <end position="188"/>
    </location>
</feature>
<dbReference type="SMART" id="SM00360">
    <property type="entry name" value="RRM"/>
    <property type="match status" value="1"/>
</dbReference>
<evidence type="ECO:0000256" key="3">
    <source>
        <dbReference type="SAM" id="MobiDB-lite"/>
    </source>
</evidence>
<dbReference type="GeneID" id="19307861"/>
<sequence length="328" mass="35818">MSSQKLTKKQKKAIAFRERKGKGKAQASLDDGSNDIPVQEDQELASLQAADVEREEKHTRHKDDHPAAAGPGGELVGKARKRKREQDAEGKSKETEGQAEQEEGAQTPAKKKRRASKGVEEGKGKAESDAQEKDLKKEKARYILFVGNLKYTTSYEAIREHFSVCDPPPTIRLLTPKSKNGPQPSTAKSKGCAFLEFPSKNSLQQALKLHHSTLDGRKINVELTAGGGGKSEQRLNKLKQRNKELEAQRKKRLEKKKTDQTEAPADESAQGARFSSTSGVGDAPGSTRTWTVGDDAGDRKKRKRGSKQKSGAKRPSFLATGVNAIPVG</sequence>
<dbReference type="InterPro" id="IPR000504">
    <property type="entry name" value="RRM_dom"/>
</dbReference>
<dbReference type="OMA" id="IKAHFAS"/>
<dbReference type="AlphaFoldDB" id="S7RZQ4"/>
<dbReference type="Pfam" id="PF00076">
    <property type="entry name" value="RRM_1"/>
    <property type="match status" value="1"/>
</dbReference>
<keyword evidence="1 2" id="KW-0694">RNA-binding</keyword>
<feature type="compositionally biased region" description="Basic and acidic residues" evidence="3">
    <location>
        <begin position="84"/>
        <end position="96"/>
    </location>
</feature>
<dbReference type="GO" id="GO:0042274">
    <property type="term" value="P:ribosomal small subunit biogenesis"/>
    <property type="evidence" value="ECO:0007669"/>
    <property type="project" value="TreeGrafter"/>
</dbReference>
<feature type="compositionally biased region" description="Basic and acidic residues" evidence="3">
    <location>
        <begin position="117"/>
        <end position="134"/>
    </location>
</feature>
<dbReference type="EMBL" id="KB469296">
    <property type="protein sequence ID" value="EPQ60495.1"/>
    <property type="molecule type" value="Genomic_DNA"/>
</dbReference>
<dbReference type="Gene3D" id="3.30.70.330">
    <property type="match status" value="1"/>
</dbReference>
<feature type="region of interest" description="Disordered" evidence="3">
    <location>
        <begin position="223"/>
        <end position="328"/>
    </location>
</feature>
<dbReference type="InterPro" id="IPR012677">
    <property type="entry name" value="Nucleotide-bd_a/b_plait_sf"/>
</dbReference>
<proteinExistence type="predicted"/>
<dbReference type="Proteomes" id="UP000030669">
    <property type="component" value="Unassembled WGS sequence"/>
</dbReference>
<feature type="compositionally biased region" description="Basic residues" evidence="3">
    <location>
        <begin position="1"/>
        <end position="23"/>
    </location>
</feature>
<feature type="domain" description="RRM" evidence="4">
    <location>
        <begin position="142"/>
        <end position="226"/>
    </location>
</feature>
<reference evidence="5 6" key="1">
    <citation type="journal article" date="2012" name="Science">
        <title>The Paleozoic origin of enzymatic lignin decomposition reconstructed from 31 fungal genomes.</title>
        <authorList>
            <person name="Floudas D."/>
            <person name="Binder M."/>
            <person name="Riley R."/>
            <person name="Barry K."/>
            <person name="Blanchette R.A."/>
            <person name="Henrissat B."/>
            <person name="Martinez A.T."/>
            <person name="Otillar R."/>
            <person name="Spatafora J.W."/>
            <person name="Yadav J.S."/>
            <person name="Aerts A."/>
            <person name="Benoit I."/>
            <person name="Boyd A."/>
            <person name="Carlson A."/>
            <person name="Copeland A."/>
            <person name="Coutinho P.M."/>
            <person name="de Vries R.P."/>
            <person name="Ferreira P."/>
            <person name="Findley K."/>
            <person name="Foster B."/>
            <person name="Gaskell J."/>
            <person name="Glotzer D."/>
            <person name="Gorecki P."/>
            <person name="Heitman J."/>
            <person name="Hesse C."/>
            <person name="Hori C."/>
            <person name="Igarashi K."/>
            <person name="Jurgens J.A."/>
            <person name="Kallen N."/>
            <person name="Kersten P."/>
            <person name="Kohler A."/>
            <person name="Kuees U."/>
            <person name="Kumar T.K.A."/>
            <person name="Kuo A."/>
            <person name="LaButti K."/>
            <person name="Larrondo L.F."/>
            <person name="Lindquist E."/>
            <person name="Ling A."/>
            <person name="Lombard V."/>
            <person name="Lucas S."/>
            <person name="Lundell T."/>
            <person name="Martin R."/>
            <person name="McLaughlin D.J."/>
            <person name="Morgenstern I."/>
            <person name="Morin E."/>
            <person name="Murat C."/>
            <person name="Nagy L.G."/>
            <person name="Nolan M."/>
            <person name="Ohm R.A."/>
            <person name="Patyshakuliyeva A."/>
            <person name="Rokas A."/>
            <person name="Ruiz-Duenas F.J."/>
            <person name="Sabat G."/>
            <person name="Salamov A."/>
            <person name="Samejima M."/>
            <person name="Schmutz J."/>
            <person name="Slot J.C."/>
            <person name="St John F."/>
            <person name="Stenlid J."/>
            <person name="Sun H."/>
            <person name="Sun S."/>
            <person name="Syed K."/>
            <person name="Tsang A."/>
            <person name="Wiebenga A."/>
            <person name="Young D."/>
            <person name="Pisabarro A."/>
            <person name="Eastwood D.C."/>
            <person name="Martin F."/>
            <person name="Cullen D."/>
            <person name="Grigoriev I.V."/>
            <person name="Hibbett D.S."/>
        </authorList>
    </citation>
    <scope>NUCLEOTIDE SEQUENCE [LARGE SCALE GENOMIC DNA]</scope>
    <source>
        <strain evidence="5 6">ATCC 11539</strain>
    </source>
</reference>
<keyword evidence="6" id="KW-1185">Reference proteome</keyword>
<dbReference type="InterPro" id="IPR035979">
    <property type="entry name" value="RBD_domain_sf"/>
</dbReference>
<feature type="compositionally biased region" description="Basic and acidic residues" evidence="3">
    <location>
        <begin position="51"/>
        <end position="66"/>
    </location>
</feature>
<dbReference type="STRING" id="670483.S7RZQ4"/>
<evidence type="ECO:0000256" key="1">
    <source>
        <dbReference type="ARBA" id="ARBA00022884"/>
    </source>
</evidence>
<accession>S7RZQ4</accession>
<feature type="region of interest" description="Disordered" evidence="3">
    <location>
        <begin position="165"/>
        <end position="191"/>
    </location>
</feature>
<dbReference type="CDD" id="cd12400">
    <property type="entry name" value="RRM_Nop6"/>
    <property type="match status" value="1"/>
</dbReference>
<dbReference type="GO" id="GO:0005730">
    <property type="term" value="C:nucleolus"/>
    <property type="evidence" value="ECO:0007669"/>
    <property type="project" value="TreeGrafter"/>
</dbReference>
<evidence type="ECO:0000256" key="2">
    <source>
        <dbReference type="PROSITE-ProRule" id="PRU00176"/>
    </source>
</evidence>
<feature type="compositionally biased region" description="Basic and acidic residues" evidence="3">
    <location>
        <begin position="231"/>
        <end position="248"/>
    </location>
</feature>
<dbReference type="HOGENOM" id="CLU_037639_1_1_1"/>
<dbReference type="PROSITE" id="PS50102">
    <property type="entry name" value="RRM"/>
    <property type="match status" value="1"/>
</dbReference>
<dbReference type="PANTHER" id="PTHR23236:SF51">
    <property type="entry name" value="NUCLEOLAR PROTEIN 6"/>
    <property type="match status" value="1"/>
</dbReference>
<dbReference type="RefSeq" id="XP_007860893.1">
    <property type="nucleotide sequence ID" value="XM_007862702.1"/>
</dbReference>
<dbReference type="KEGG" id="gtr:GLOTRDRAFT_68163"/>
<dbReference type="PANTHER" id="PTHR23236">
    <property type="entry name" value="EUKARYOTIC TRANSLATION INITIATION FACTOR 4B/4H"/>
    <property type="match status" value="1"/>
</dbReference>
<name>S7RZQ4_GLOTA</name>
<feature type="compositionally biased region" description="Basic residues" evidence="3">
    <location>
        <begin position="299"/>
        <end position="312"/>
    </location>
</feature>
<evidence type="ECO:0000313" key="5">
    <source>
        <dbReference type="EMBL" id="EPQ60495.1"/>
    </source>
</evidence>
<dbReference type="eggNOG" id="KOG0118">
    <property type="taxonomic scope" value="Eukaryota"/>
</dbReference>
<evidence type="ECO:0000313" key="6">
    <source>
        <dbReference type="Proteomes" id="UP000030669"/>
    </source>
</evidence>
<dbReference type="GO" id="GO:0019843">
    <property type="term" value="F:rRNA binding"/>
    <property type="evidence" value="ECO:0007669"/>
    <property type="project" value="TreeGrafter"/>
</dbReference>
<dbReference type="InterPro" id="IPR034228">
    <property type="entry name" value="Nop6_RRM"/>
</dbReference>
<protein>
    <recommendedName>
        <fullName evidence="4">RRM domain-containing protein</fullName>
    </recommendedName>
</protein>